<feature type="compositionally biased region" description="Low complexity" evidence="1">
    <location>
        <begin position="15"/>
        <end position="59"/>
    </location>
</feature>
<dbReference type="EMBL" id="CAJNNW010028252">
    <property type="protein sequence ID" value="CAE8695385.1"/>
    <property type="molecule type" value="Genomic_DNA"/>
</dbReference>
<protein>
    <submittedName>
        <fullName evidence="2">Uncharacterized protein</fullName>
    </submittedName>
</protein>
<evidence type="ECO:0000256" key="1">
    <source>
        <dbReference type="SAM" id="MobiDB-lite"/>
    </source>
</evidence>
<organism evidence="2 3">
    <name type="scientific">Polarella glacialis</name>
    <name type="common">Dinoflagellate</name>
    <dbReference type="NCBI Taxonomy" id="89957"/>
    <lineage>
        <taxon>Eukaryota</taxon>
        <taxon>Sar</taxon>
        <taxon>Alveolata</taxon>
        <taxon>Dinophyceae</taxon>
        <taxon>Suessiales</taxon>
        <taxon>Suessiaceae</taxon>
        <taxon>Polarella</taxon>
    </lineage>
</organism>
<evidence type="ECO:0000313" key="2">
    <source>
        <dbReference type="EMBL" id="CAE8695385.1"/>
    </source>
</evidence>
<evidence type="ECO:0000313" key="3">
    <source>
        <dbReference type="Proteomes" id="UP000626109"/>
    </source>
</evidence>
<sequence length="190" mass="20748">MLVRQKPGEPLCHASNEPHTNNNNNNNNSNHNSNNSNNSSSSNTPASSSSSPAYSSQSPGLDDSSRPSGKSNGSFSLLGGFIGLGGIRPEDVPLTRPVLAAARDYPGHIEMLFGSSLEVNAQGFYSLRLYDIFQRRWRRLVVDDFMPTFNSREGPHWLFSMALKASQDTYSLSDAEPFAWPSVACEDSDC</sequence>
<dbReference type="SUPFAM" id="SSF54001">
    <property type="entry name" value="Cysteine proteinases"/>
    <property type="match status" value="1"/>
</dbReference>
<feature type="region of interest" description="Disordered" evidence="1">
    <location>
        <begin position="1"/>
        <end position="70"/>
    </location>
</feature>
<name>A0A813KAU2_POLGL</name>
<dbReference type="InterPro" id="IPR038765">
    <property type="entry name" value="Papain-like_cys_pep_sf"/>
</dbReference>
<reference evidence="2" key="1">
    <citation type="submission" date="2021-02" db="EMBL/GenBank/DDBJ databases">
        <authorList>
            <person name="Dougan E. K."/>
            <person name="Rhodes N."/>
            <person name="Thang M."/>
            <person name="Chan C."/>
        </authorList>
    </citation>
    <scope>NUCLEOTIDE SEQUENCE</scope>
</reference>
<proteinExistence type="predicted"/>
<dbReference type="AlphaFoldDB" id="A0A813KAU2"/>
<gene>
    <name evidence="2" type="ORF">PGLA2088_LOCUS29309</name>
</gene>
<dbReference type="Proteomes" id="UP000626109">
    <property type="component" value="Unassembled WGS sequence"/>
</dbReference>
<accession>A0A813KAU2</accession>
<comment type="caution">
    <text evidence="2">The sequence shown here is derived from an EMBL/GenBank/DDBJ whole genome shotgun (WGS) entry which is preliminary data.</text>
</comment>